<evidence type="ECO:0000256" key="3">
    <source>
        <dbReference type="ARBA" id="ARBA00022701"/>
    </source>
</evidence>
<accession>A0A103YLS4</accession>
<protein>
    <submittedName>
        <fullName evidence="5">Uncharacterized protein</fullName>
    </submittedName>
</protein>
<evidence type="ECO:0000256" key="4">
    <source>
        <dbReference type="ARBA" id="ARBA00023212"/>
    </source>
</evidence>
<comment type="subcellular location">
    <subcellularLocation>
        <location evidence="1">Cytoplasm</location>
        <location evidence="1">Cytoskeleton</location>
    </subcellularLocation>
</comment>
<dbReference type="Gramene" id="KVI11442">
    <property type="protein sequence ID" value="KVI11442"/>
    <property type="gene ID" value="Ccrd_010144"/>
</dbReference>
<name>A0A103YLS4_CYNCS</name>
<evidence type="ECO:0000256" key="1">
    <source>
        <dbReference type="ARBA" id="ARBA00004245"/>
    </source>
</evidence>
<proteinExistence type="inferred from homology"/>
<dbReference type="GO" id="GO:0005874">
    <property type="term" value="C:microtubule"/>
    <property type="evidence" value="ECO:0007669"/>
    <property type="project" value="UniProtKB-KW"/>
</dbReference>
<organism evidence="5 6">
    <name type="scientific">Cynara cardunculus var. scolymus</name>
    <name type="common">Globe artichoke</name>
    <name type="synonym">Cynara scolymus</name>
    <dbReference type="NCBI Taxonomy" id="59895"/>
    <lineage>
        <taxon>Eukaryota</taxon>
        <taxon>Viridiplantae</taxon>
        <taxon>Streptophyta</taxon>
        <taxon>Embryophyta</taxon>
        <taxon>Tracheophyta</taxon>
        <taxon>Spermatophyta</taxon>
        <taxon>Magnoliopsida</taxon>
        <taxon>eudicotyledons</taxon>
        <taxon>Gunneridae</taxon>
        <taxon>Pentapetalae</taxon>
        <taxon>asterids</taxon>
        <taxon>campanulids</taxon>
        <taxon>Asterales</taxon>
        <taxon>Asteraceae</taxon>
        <taxon>Carduoideae</taxon>
        <taxon>Cardueae</taxon>
        <taxon>Carduinae</taxon>
        <taxon>Cynara</taxon>
    </lineage>
</organism>
<sequence length="73" mass="8420">MSTPSKDPLLQVETTCGSLLYELQIIWDEVGESDVERDKMLLDLQRESLEVYRRKKLAAICSAMGERPVHIRQ</sequence>
<keyword evidence="4" id="KW-0963">Cytoplasm</keyword>
<dbReference type="AlphaFoldDB" id="A0A103YLS4"/>
<dbReference type="Proteomes" id="UP000243975">
    <property type="component" value="Unassembled WGS sequence"/>
</dbReference>
<dbReference type="GO" id="GO:0008017">
    <property type="term" value="F:microtubule binding"/>
    <property type="evidence" value="ECO:0007669"/>
    <property type="project" value="InterPro"/>
</dbReference>
<keyword evidence="4" id="KW-0206">Cytoskeleton</keyword>
<keyword evidence="6" id="KW-1185">Reference proteome</keyword>
<evidence type="ECO:0000313" key="6">
    <source>
        <dbReference type="Proteomes" id="UP000243975"/>
    </source>
</evidence>
<dbReference type="GO" id="GO:0005737">
    <property type="term" value="C:cytoplasm"/>
    <property type="evidence" value="ECO:0007669"/>
    <property type="project" value="TreeGrafter"/>
</dbReference>
<feature type="non-terminal residue" evidence="5">
    <location>
        <position position="73"/>
    </location>
</feature>
<reference evidence="5 6" key="1">
    <citation type="journal article" date="2016" name="Sci. Rep.">
        <title>The genome sequence of the outbreeding globe artichoke constructed de novo incorporating a phase-aware low-pass sequencing strategy of F1 progeny.</title>
        <authorList>
            <person name="Scaglione D."/>
            <person name="Reyes-Chin-Wo S."/>
            <person name="Acquadro A."/>
            <person name="Froenicke L."/>
            <person name="Portis E."/>
            <person name="Beitel C."/>
            <person name="Tirone M."/>
            <person name="Mauro R."/>
            <person name="Lo Monaco A."/>
            <person name="Mauromicale G."/>
            <person name="Faccioli P."/>
            <person name="Cattivelli L."/>
            <person name="Rieseberg L."/>
            <person name="Michelmore R."/>
            <person name="Lanteri S."/>
        </authorList>
    </citation>
    <scope>NUCLEOTIDE SEQUENCE [LARGE SCALE GENOMIC DNA]</scope>
    <source>
        <strain evidence="5">2C</strain>
    </source>
</reference>
<evidence type="ECO:0000256" key="2">
    <source>
        <dbReference type="ARBA" id="ARBA00006187"/>
    </source>
</evidence>
<dbReference type="GO" id="GO:0000226">
    <property type="term" value="P:microtubule cytoskeleton organization"/>
    <property type="evidence" value="ECO:0007669"/>
    <property type="project" value="InterPro"/>
</dbReference>
<dbReference type="STRING" id="59895.A0A103YLS4"/>
<gene>
    <name evidence="5" type="ORF">Ccrd_010144</name>
</gene>
<dbReference type="PANTHER" id="PTHR19321">
    <property type="entry name" value="PROTEIN REGULATOR OF CYTOKINESIS 1 PRC1-RELATED"/>
    <property type="match status" value="1"/>
</dbReference>
<dbReference type="PANTHER" id="PTHR19321:SF7">
    <property type="entry name" value="65-KDA MICROTUBULE-ASSOCIATED PROTEIN 3"/>
    <property type="match status" value="1"/>
</dbReference>
<dbReference type="EMBL" id="LEKV01000122">
    <property type="protein sequence ID" value="KVI11442.1"/>
    <property type="molecule type" value="Genomic_DNA"/>
</dbReference>
<keyword evidence="3" id="KW-0493">Microtubule</keyword>
<evidence type="ECO:0000313" key="5">
    <source>
        <dbReference type="EMBL" id="KVI11442.1"/>
    </source>
</evidence>
<dbReference type="InterPro" id="IPR007145">
    <property type="entry name" value="MAP65_Ase1_PRC1"/>
</dbReference>
<comment type="similarity">
    <text evidence="2">Belongs to the MAP65/ASE1 family.</text>
</comment>
<comment type="caution">
    <text evidence="5">The sequence shown here is derived from an EMBL/GenBank/DDBJ whole genome shotgun (WGS) entry which is preliminary data.</text>
</comment>
<dbReference type="GO" id="GO:0005819">
    <property type="term" value="C:spindle"/>
    <property type="evidence" value="ECO:0007669"/>
    <property type="project" value="TreeGrafter"/>
</dbReference>